<dbReference type="EMBL" id="MCFF01000037">
    <property type="protein sequence ID" value="ORZ08482.1"/>
    <property type="molecule type" value="Genomic_DNA"/>
</dbReference>
<evidence type="ECO:0000313" key="3">
    <source>
        <dbReference type="EMBL" id="ORZ08482.1"/>
    </source>
</evidence>
<gene>
    <name evidence="3" type="ORF">BCR41DRAFT_359285</name>
</gene>
<dbReference type="InParanoid" id="A0A1Y2GIF6"/>
<dbReference type="GO" id="GO:0008270">
    <property type="term" value="F:zinc ion binding"/>
    <property type="evidence" value="ECO:0007669"/>
    <property type="project" value="UniProtKB-KW"/>
</dbReference>
<dbReference type="Proteomes" id="UP000193648">
    <property type="component" value="Unassembled WGS sequence"/>
</dbReference>
<dbReference type="RefSeq" id="XP_021878410.1">
    <property type="nucleotide sequence ID" value="XM_022025189.1"/>
</dbReference>
<dbReference type="PROSITE" id="PS50966">
    <property type="entry name" value="ZF_SWIM"/>
    <property type="match status" value="1"/>
</dbReference>
<name>A0A1Y2GIF6_9FUNG</name>
<keyword evidence="1" id="KW-0479">Metal-binding</keyword>
<evidence type="ECO:0000313" key="4">
    <source>
        <dbReference type="Proteomes" id="UP000193648"/>
    </source>
</evidence>
<evidence type="ECO:0000259" key="2">
    <source>
        <dbReference type="PROSITE" id="PS50966"/>
    </source>
</evidence>
<protein>
    <recommendedName>
        <fullName evidence="2">SWIM-type domain-containing protein</fullName>
    </recommendedName>
</protein>
<accession>A0A1Y2GIF6</accession>
<comment type="caution">
    <text evidence="3">The sequence shown here is derived from an EMBL/GenBank/DDBJ whole genome shotgun (WGS) entry which is preliminary data.</text>
</comment>
<dbReference type="GeneID" id="33567033"/>
<proteinExistence type="predicted"/>
<dbReference type="InterPro" id="IPR007527">
    <property type="entry name" value="Znf_SWIM"/>
</dbReference>
<organism evidence="3 4">
    <name type="scientific">Lobosporangium transversale</name>
    <dbReference type="NCBI Taxonomy" id="64571"/>
    <lineage>
        <taxon>Eukaryota</taxon>
        <taxon>Fungi</taxon>
        <taxon>Fungi incertae sedis</taxon>
        <taxon>Mucoromycota</taxon>
        <taxon>Mortierellomycotina</taxon>
        <taxon>Mortierellomycetes</taxon>
        <taxon>Mortierellales</taxon>
        <taxon>Mortierellaceae</taxon>
        <taxon>Lobosporangium</taxon>
    </lineage>
</organism>
<evidence type="ECO:0000256" key="1">
    <source>
        <dbReference type="PROSITE-ProRule" id="PRU00325"/>
    </source>
</evidence>
<dbReference type="PANTHER" id="PTHR28498">
    <property type="entry name" value="ZINC FINGER SWIM DOMAIN-CONTAINING PROTEIN 7"/>
    <property type="match status" value="1"/>
</dbReference>
<keyword evidence="1" id="KW-0863">Zinc-finger</keyword>
<keyword evidence="4" id="KW-1185">Reference proteome</keyword>
<dbReference type="AlphaFoldDB" id="A0A1Y2GIF6"/>
<dbReference type="PANTHER" id="PTHR28498:SF1">
    <property type="entry name" value="ZINC FINGER SWIM DOMAIN-CONTAINING PROTEIN 7"/>
    <property type="match status" value="1"/>
</dbReference>
<dbReference type="GO" id="GO:0000724">
    <property type="term" value="P:double-strand break repair via homologous recombination"/>
    <property type="evidence" value="ECO:0007669"/>
    <property type="project" value="TreeGrafter"/>
</dbReference>
<dbReference type="GO" id="GO:0097196">
    <property type="term" value="C:Shu complex"/>
    <property type="evidence" value="ECO:0007669"/>
    <property type="project" value="TreeGrafter"/>
</dbReference>
<keyword evidence="1" id="KW-0862">Zinc</keyword>
<sequence>MHLYGSQGDLTNSSVMGALRLLDIPNSVEKVVASESRRTFYKVKDLGSGVIRTCRPTQRYCTCDQFIQVVMSDAITCQHVLATKLSEALGLTQETKITDVAFAEYMCS</sequence>
<reference evidence="3 4" key="1">
    <citation type="submission" date="2016-07" db="EMBL/GenBank/DDBJ databases">
        <title>Pervasive Adenine N6-methylation of Active Genes in Fungi.</title>
        <authorList>
            <consortium name="DOE Joint Genome Institute"/>
            <person name="Mondo S.J."/>
            <person name="Dannebaum R.O."/>
            <person name="Kuo R.C."/>
            <person name="Labutti K."/>
            <person name="Haridas S."/>
            <person name="Kuo A."/>
            <person name="Salamov A."/>
            <person name="Ahrendt S.R."/>
            <person name="Lipzen A."/>
            <person name="Sullivan W."/>
            <person name="Andreopoulos W.B."/>
            <person name="Clum A."/>
            <person name="Lindquist E."/>
            <person name="Daum C."/>
            <person name="Ramamoorthy G.K."/>
            <person name="Gryganskyi A."/>
            <person name="Culley D."/>
            <person name="Magnuson J.K."/>
            <person name="James T.Y."/>
            <person name="O'Malley M.A."/>
            <person name="Stajich J.E."/>
            <person name="Spatafora J.W."/>
            <person name="Visel A."/>
            <person name="Grigoriev I.V."/>
        </authorList>
    </citation>
    <scope>NUCLEOTIDE SEQUENCE [LARGE SCALE GENOMIC DNA]</scope>
    <source>
        <strain evidence="3 4">NRRL 3116</strain>
    </source>
</reference>
<feature type="domain" description="SWIM-type" evidence="2">
    <location>
        <begin position="41"/>
        <end position="88"/>
    </location>
</feature>
<dbReference type="OrthoDB" id="337581at2759"/>